<evidence type="ECO:0000313" key="3">
    <source>
        <dbReference type="Proteomes" id="UP000765509"/>
    </source>
</evidence>
<keyword evidence="3" id="KW-1185">Reference proteome</keyword>
<evidence type="ECO:0000313" key="2">
    <source>
        <dbReference type="EMBL" id="MBW0564926.1"/>
    </source>
</evidence>
<gene>
    <name evidence="2" type="ORF">O181_104641</name>
</gene>
<dbReference type="Proteomes" id="UP000765509">
    <property type="component" value="Unassembled WGS sequence"/>
</dbReference>
<feature type="region of interest" description="Disordered" evidence="1">
    <location>
        <begin position="87"/>
        <end position="119"/>
    </location>
</feature>
<sequence>MIILFYIQTVLKPPQEDSVDIYKAIQKAYNNALQHKEYQILVDLWKNFMNSYLTVRKFAGNCKACKLLNGWHPLREKKNMMLLTEELRKKQPSTTQASAKNSPSSQKKKFQREKLATSS</sequence>
<dbReference type="EMBL" id="AVOT02076566">
    <property type="protein sequence ID" value="MBW0564926.1"/>
    <property type="molecule type" value="Genomic_DNA"/>
</dbReference>
<accession>A0A9Q3JMZ4</accession>
<feature type="compositionally biased region" description="Polar residues" evidence="1">
    <location>
        <begin position="92"/>
        <end position="105"/>
    </location>
</feature>
<name>A0A9Q3JMZ4_9BASI</name>
<proteinExistence type="predicted"/>
<dbReference type="AlphaFoldDB" id="A0A9Q3JMZ4"/>
<reference evidence="2" key="1">
    <citation type="submission" date="2021-03" db="EMBL/GenBank/DDBJ databases">
        <title>Draft genome sequence of rust myrtle Austropuccinia psidii MF-1, a brazilian biotype.</title>
        <authorList>
            <person name="Quecine M.C."/>
            <person name="Pachon D.M.R."/>
            <person name="Bonatelli M.L."/>
            <person name="Correr F.H."/>
            <person name="Franceschini L.M."/>
            <person name="Leite T.F."/>
            <person name="Margarido G.R.A."/>
            <person name="Almeida C.A."/>
            <person name="Ferrarezi J.A."/>
            <person name="Labate C.A."/>
        </authorList>
    </citation>
    <scope>NUCLEOTIDE SEQUENCE</scope>
    <source>
        <strain evidence="2">MF-1</strain>
    </source>
</reference>
<evidence type="ECO:0000256" key="1">
    <source>
        <dbReference type="SAM" id="MobiDB-lite"/>
    </source>
</evidence>
<comment type="caution">
    <text evidence="2">The sequence shown here is derived from an EMBL/GenBank/DDBJ whole genome shotgun (WGS) entry which is preliminary data.</text>
</comment>
<organism evidence="2 3">
    <name type="scientific">Austropuccinia psidii MF-1</name>
    <dbReference type="NCBI Taxonomy" id="1389203"/>
    <lineage>
        <taxon>Eukaryota</taxon>
        <taxon>Fungi</taxon>
        <taxon>Dikarya</taxon>
        <taxon>Basidiomycota</taxon>
        <taxon>Pucciniomycotina</taxon>
        <taxon>Pucciniomycetes</taxon>
        <taxon>Pucciniales</taxon>
        <taxon>Sphaerophragmiaceae</taxon>
        <taxon>Austropuccinia</taxon>
    </lineage>
</organism>
<protein>
    <submittedName>
        <fullName evidence="2">Uncharacterized protein</fullName>
    </submittedName>
</protein>